<sequence length="332" mass="38213">MRQRPTSHCQLPQPPPFFSSSLYLIVAGQSPSRARTVAGIHRRCSLTVAAGFMNVNGVSSLGFCSHGKWPNQRVFHYEDDKRGWIKREILQRIGNCWRNSRNHLFHKVYDEELTFEENIKRKPVGIEANHWKKFLQYRLDDDTQEKCRKNTVNRSKQQYTHTGGSKMMARKRHEEEQRLEMPIGRGEGWTMSHKKKNGKYMNEEARLVGEAIEFVESQDPSSKEFSQNDSLAQVLGKEHPRRVRGLGIGTCPNRCFRNIPEQSDYGVQIEEYQMEIVKLKAEAAELKAEAAELKAAVAEKKAKRQRMEAEAAEEKAKRQIIETEAAEGKAKI</sequence>
<keyword evidence="1" id="KW-0175">Coiled coil</keyword>
<evidence type="ECO:0000256" key="2">
    <source>
        <dbReference type="SAM" id="MobiDB-lite"/>
    </source>
</evidence>
<reference evidence="3 4" key="1">
    <citation type="submission" date="2019-01" db="EMBL/GenBank/DDBJ databases">
        <title>Sequencing of cultivated peanut Arachis hypogaea provides insights into genome evolution and oil improvement.</title>
        <authorList>
            <person name="Chen X."/>
        </authorList>
    </citation>
    <scope>NUCLEOTIDE SEQUENCE [LARGE SCALE GENOMIC DNA]</scope>
    <source>
        <strain evidence="4">cv. Fuhuasheng</strain>
        <tissue evidence="3">Leaves</tissue>
    </source>
</reference>
<dbReference type="Proteomes" id="UP000289738">
    <property type="component" value="Chromosome B06"/>
</dbReference>
<protein>
    <submittedName>
        <fullName evidence="3">Uncharacterized protein</fullName>
    </submittedName>
</protein>
<name>A0A444YTG3_ARAHY</name>
<feature type="compositionally biased region" description="Polar residues" evidence="2">
    <location>
        <begin position="151"/>
        <end position="163"/>
    </location>
</feature>
<dbReference type="PANTHER" id="PTHR33144">
    <property type="entry name" value="OS10G0409366 PROTEIN-RELATED"/>
    <property type="match status" value="1"/>
</dbReference>
<organism evidence="3 4">
    <name type="scientific">Arachis hypogaea</name>
    <name type="common">Peanut</name>
    <dbReference type="NCBI Taxonomy" id="3818"/>
    <lineage>
        <taxon>Eukaryota</taxon>
        <taxon>Viridiplantae</taxon>
        <taxon>Streptophyta</taxon>
        <taxon>Embryophyta</taxon>
        <taxon>Tracheophyta</taxon>
        <taxon>Spermatophyta</taxon>
        <taxon>Magnoliopsida</taxon>
        <taxon>eudicotyledons</taxon>
        <taxon>Gunneridae</taxon>
        <taxon>Pentapetalae</taxon>
        <taxon>rosids</taxon>
        <taxon>fabids</taxon>
        <taxon>Fabales</taxon>
        <taxon>Fabaceae</taxon>
        <taxon>Papilionoideae</taxon>
        <taxon>50 kb inversion clade</taxon>
        <taxon>dalbergioids sensu lato</taxon>
        <taxon>Dalbergieae</taxon>
        <taxon>Pterocarpus clade</taxon>
        <taxon>Arachis</taxon>
    </lineage>
</organism>
<comment type="caution">
    <text evidence="3">The sequence shown here is derived from an EMBL/GenBank/DDBJ whole genome shotgun (WGS) entry which is preliminary data.</text>
</comment>
<dbReference type="AlphaFoldDB" id="A0A444YTG3"/>
<proteinExistence type="predicted"/>
<dbReference type="Pfam" id="PF03004">
    <property type="entry name" value="Transposase_24"/>
    <property type="match status" value="1"/>
</dbReference>
<dbReference type="PANTHER" id="PTHR33144:SF45">
    <property type="entry name" value="TRANSPOSASE TNP1_EN_SPM-LIKE DOMAIN-CONTAINING PROTEIN"/>
    <property type="match status" value="1"/>
</dbReference>
<evidence type="ECO:0000313" key="3">
    <source>
        <dbReference type="EMBL" id="RYR05194.1"/>
    </source>
</evidence>
<gene>
    <name evidence="3" type="ORF">Ahy_B06g085073</name>
</gene>
<accession>A0A444YTG3</accession>
<evidence type="ECO:0000256" key="1">
    <source>
        <dbReference type="SAM" id="Coils"/>
    </source>
</evidence>
<evidence type="ECO:0000313" key="4">
    <source>
        <dbReference type="Proteomes" id="UP000289738"/>
    </source>
</evidence>
<dbReference type="EMBL" id="SDMP01000016">
    <property type="protein sequence ID" value="RYR05194.1"/>
    <property type="molecule type" value="Genomic_DNA"/>
</dbReference>
<feature type="region of interest" description="Disordered" evidence="2">
    <location>
        <begin position="151"/>
        <end position="172"/>
    </location>
</feature>
<keyword evidence="4" id="KW-1185">Reference proteome</keyword>
<feature type="coiled-coil region" evidence="1">
    <location>
        <begin position="269"/>
        <end position="329"/>
    </location>
</feature>
<dbReference type="STRING" id="3818.A0A444YTG3"/>
<dbReference type="InterPro" id="IPR004252">
    <property type="entry name" value="Probable_transposase_24"/>
</dbReference>